<dbReference type="SUPFAM" id="SSF48065">
    <property type="entry name" value="DBL homology domain (DH-domain)"/>
    <property type="match status" value="1"/>
</dbReference>
<dbReference type="PANTHER" id="PTHR22834:SF20">
    <property type="entry name" value="SH3 DOMAIN-CONTAINING PROTEIN"/>
    <property type="match status" value="1"/>
</dbReference>
<dbReference type="Pfam" id="PF07653">
    <property type="entry name" value="SH3_2"/>
    <property type="match status" value="1"/>
</dbReference>
<feature type="domain" description="BAR" evidence="7">
    <location>
        <begin position="91"/>
        <end position="309"/>
    </location>
</feature>
<dbReference type="OMA" id="NVQCYLQ"/>
<dbReference type="InterPro" id="IPR000219">
    <property type="entry name" value="DH_dom"/>
</dbReference>
<evidence type="ECO:0000259" key="5">
    <source>
        <dbReference type="PROSITE" id="PS50002"/>
    </source>
</evidence>
<dbReference type="WBParaSite" id="nRc.2.0.1.t05455-RA">
    <property type="protein sequence ID" value="nRc.2.0.1.t05455-RA"/>
    <property type="gene ID" value="nRc.2.0.1.g05455"/>
</dbReference>
<proteinExistence type="predicted"/>
<dbReference type="InterPro" id="IPR001452">
    <property type="entry name" value="SH3_domain"/>
</dbReference>
<dbReference type="PANTHER" id="PTHR22834">
    <property type="entry name" value="NUCLEAR FUSION PROTEIN FUS2"/>
    <property type="match status" value="1"/>
</dbReference>
<feature type="domain" description="DH" evidence="6">
    <location>
        <begin position="1"/>
        <end position="50"/>
    </location>
</feature>
<dbReference type="SMART" id="SM00326">
    <property type="entry name" value="SH3"/>
    <property type="match status" value="2"/>
</dbReference>
<dbReference type="SMART" id="SM00721">
    <property type="entry name" value="BAR"/>
    <property type="match status" value="1"/>
</dbReference>
<dbReference type="InterPro" id="IPR004148">
    <property type="entry name" value="BAR_dom"/>
</dbReference>
<protein>
    <submittedName>
        <fullName evidence="9">Endophilin-A</fullName>
    </submittedName>
</protein>
<dbReference type="InterPro" id="IPR027267">
    <property type="entry name" value="AH/BAR_dom_sf"/>
</dbReference>
<evidence type="ECO:0000256" key="4">
    <source>
        <dbReference type="SAM" id="MobiDB-lite"/>
    </source>
</evidence>
<evidence type="ECO:0000256" key="1">
    <source>
        <dbReference type="ARBA" id="ARBA00022443"/>
    </source>
</evidence>
<keyword evidence="8" id="KW-1185">Reference proteome</keyword>
<dbReference type="Gene3D" id="1.20.1270.60">
    <property type="entry name" value="Arfaptin homology (AH) domain/BAR domain"/>
    <property type="match status" value="1"/>
</dbReference>
<evidence type="ECO:0000313" key="8">
    <source>
        <dbReference type="Proteomes" id="UP000887565"/>
    </source>
</evidence>
<accession>A0A915HUK1</accession>
<keyword evidence="1 3" id="KW-0728">SH3 domain</keyword>
<organism evidence="8 9">
    <name type="scientific">Romanomermis culicivorax</name>
    <name type="common">Nematode worm</name>
    <dbReference type="NCBI Taxonomy" id="13658"/>
    <lineage>
        <taxon>Eukaryota</taxon>
        <taxon>Metazoa</taxon>
        <taxon>Ecdysozoa</taxon>
        <taxon>Nematoda</taxon>
        <taxon>Enoplea</taxon>
        <taxon>Dorylaimia</taxon>
        <taxon>Mermithida</taxon>
        <taxon>Mermithoidea</taxon>
        <taxon>Mermithidae</taxon>
        <taxon>Romanomermis</taxon>
    </lineage>
</organism>
<evidence type="ECO:0000313" key="9">
    <source>
        <dbReference type="WBParaSite" id="nRc.2.0.1.t05455-RA"/>
    </source>
</evidence>
<dbReference type="PROSITE" id="PS50010">
    <property type="entry name" value="DH_2"/>
    <property type="match status" value="1"/>
</dbReference>
<keyword evidence="2" id="KW-0344">Guanine-nucleotide releasing factor</keyword>
<evidence type="ECO:0000259" key="6">
    <source>
        <dbReference type="PROSITE" id="PS50010"/>
    </source>
</evidence>
<dbReference type="InterPro" id="IPR035899">
    <property type="entry name" value="DBL_dom_sf"/>
</dbReference>
<dbReference type="SUPFAM" id="SSF50044">
    <property type="entry name" value="SH3-domain"/>
    <property type="match status" value="2"/>
</dbReference>
<dbReference type="Gene3D" id="1.20.900.10">
    <property type="entry name" value="Dbl homology (DH) domain"/>
    <property type="match status" value="1"/>
</dbReference>
<dbReference type="InterPro" id="IPR036028">
    <property type="entry name" value="SH3-like_dom_sf"/>
</dbReference>
<dbReference type="GO" id="GO:0005085">
    <property type="term" value="F:guanyl-nucleotide exchange factor activity"/>
    <property type="evidence" value="ECO:0007669"/>
    <property type="project" value="UniProtKB-KW"/>
</dbReference>
<dbReference type="Proteomes" id="UP000887565">
    <property type="component" value="Unplaced"/>
</dbReference>
<dbReference type="InterPro" id="IPR051492">
    <property type="entry name" value="Dynamin-Rho_GEF"/>
</dbReference>
<reference evidence="9" key="1">
    <citation type="submission" date="2022-11" db="UniProtKB">
        <authorList>
            <consortium name="WormBaseParasite"/>
        </authorList>
    </citation>
    <scope>IDENTIFICATION</scope>
</reference>
<dbReference type="Pfam" id="PF03114">
    <property type="entry name" value="BAR"/>
    <property type="match status" value="1"/>
</dbReference>
<dbReference type="PROSITE" id="PS51021">
    <property type="entry name" value="BAR"/>
    <property type="match status" value="1"/>
</dbReference>
<dbReference type="Pfam" id="PF00621">
    <property type="entry name" value="RhoGEF"/>
    <property type="match status" value="1"/>
</dbReference>
<evidence type="ECO:0000256" key="2">
    <source>
        <dbReference type="ARBA" id="ARBA00022658"/>
    </source>
</evidence>
<dbReference type="SUPFAM" id="SSF103657">
    <property type="entry name" value="BAR/IMD domain-like"/>
    <property type="match status" value="1"/>
</dbReference>
<name>A0A915HUK1_ROMCU</name>
<feature type="region of interest" description="Disordered" evidence="4">
    <location>
        <begin position="475"/>
        <end position="513"/>
    </location>
</feature>
<dbReference type="GO" id="GO:0005737">
    <property type="term" value="C:cytoplasm"/>
    <property type="evidence" value="ECO:0007669"/>
    <property type="project" value="InterPro"/>
</dbReference>
<evidence type="ECO:0000259" key="7">
    <source>
        <dbReference type="PROSITE" id="PS51021"/>
    </source>
</evidence>
<dbReference type="AlphaFoldDB" id="A0A915HUK1"/>
<feature type="domain" description="SH3" evidence="5">
    <location>
        <begin position="513"/>
        <end position="575"/>
    </location>
</feature>
<sequence>MLSRPVQRVLKYPLFISELLKCTEDNSSDKVKLLMALKVMTEVAQCINESKRRKDLVLKYRKEEESNLSSRLSKINIHTLRKKSNRLSMRLSTSIGLVQTIKDQEFDALDKQFKTLEKACRTLLKDLQSYCTQTLNFYNVQLSIAEDLLCLMDSNSSQSRRFCDTLSEILSNDMQAFFDSVNSKVRDPILVIQQTFQGPENLIAKRYDKLLDYESSLSKQMKEKNRADCTDMSKLRSLNEDVRKCKAEYEALNVQLIGELPHLLSGANDILSITTKAFVGAQRAFIYSSSERLAALNNPSLSLSNYTCNVKRSVADNATSISTLLHKKQPIISRKSSGSTISSGDDTKYAEEISLCPKQTNNQKKALIAKYQMNKIFKAKSAYKPIKEMDLSLDLDDIVAVIINKDPTGDSQRWFVDNGVNKGFVPQANLRLYSATSTPDESQKSDSLLPLVSIISDAETPGKDLFLRPTRLAPPIPKSPHLPKFRLGNNISHPPQDSHGKTAGNHPSPQQQPDMEFFVASFDYKPTSSNEVALETGLLVAVHAKHDLQMNTEWWLVENEQGDIGYVPANYLAPV</sequence>
<dbReference type="Gene3D" id="2.30.30.40">
    <property type="entry name" value="SH3 Domains"/>
    <property type="match status" value="2"/>
</dbReference>
<evidence type="ECO:0000256" key="3">
    <source>
        <dbReference type="PROSITE-ProRule" id="PRU00192"/>
    </source>
</evidence>
<dbReference type="PROSITE" id="PS50002">
    <property type="entry name" value="SH3"/>
    <property type="match status" value="1"/>
</dbReference>